<evidence type="ECO:0000256" key="1">
    <source>
        <dbReference type="SAM" id="Phobius"/>
    </source>
</evidence>
<dbReference type="AlphaFoldDB" id="A0A226DCS5"/>
<comment type="caution">
    <text evidence="3">The sequence shown here is derived from an EMBL/GenBank/DDBJ whole genome shotgun (WGS) entry which is preliminary data.</text>
</comment>
<reference evidence="3 4" key="1">
    <citation type="submission" date="2015-12" db="EMBL/GenBank/DDBJ databases">
        <title>The genome of Folsomia candida.</title>
        <authorList>
            <person name="Faddeeva A."/>
            <person name="Derks M.F."/>
            <person name="Anvar Y."/>
            <person name="Smit S."/>
            <person name="Van Straalen N."/>
            <person name="Roelofs D."/>
        </authorList>
    </citation>
    <scope>NUCLEOTIDE SEQUENCE [LARGE SCALE GENOMIC DNA]</scope>
    <source>
        <strain evidence="3 4">VU population</strain>
        <tissue evidence="3">Whole body</tissue>
    </source>
</reference>
<feature type="chain" id="PRO_5012466135" evidence="2">
    <location>
        <begin position="23"/>
        <end position="488"/>
    </location>
</feature>
<keyword evidence="1" id="KW-0472">Membrane</keyword>
<evidence type="ECO:0000313" key="3">
    <source>
        <dbReference type="EMBL" id="OXA42738.1"/>
    </source>
</evidence>
<name>A0A226DCS5_FOLCA</name>
<gene>
    <name evidence="3" type="ORF">Fcan01_22447</name>
</gene>
<keyword evidence="1" id="KW-1133">Transmembrane helix</keyword>
<keyword evidence="2" id="KW-0732">Signal</keyword>
<organism evidence="3 4">
    <name type="scientific">Folsomia candida</name>
    <name type="common">Springtail</name>
    <dbReference type="NCBI Taxonomy" id="158441"/>
    <lineage>
        <taxon>Eukaryota</taxon>
        <taxon>Metazoa</taxon>
        <taxon>Ecdysozoa</taxon>
        <taxon>Arthropoda</taxon>
        <taxon>Hexapoda</taxon>
        <taxon>Collembola</taxon>
        <taxon>Entomobryomorpha</taxon>
        <taxon>Isotomoidea</taxon>
        <taxon>Isotomidae</taxon>
        <taxon>Proisotominae</taxon>
        <taxon>Folsomia</taxon>
    </lineage>
</organism>
<dbReference type="EMBL" id="LNIX01000025">
    <property type="protein sequence ID" value="OXA42738.1"/>
    <property type="molecule type" value="Genomic_DNA"/>
</dbReference>
<evidence type="ECO:0000256" key="2">
    <source>
        <dbReference type="SAM" id="SignalP"/>
    </source>
</evidence>
<proteinExistence type="predicted"/>
<accession>A0A226DCS5</accession>
<keyword evidence="1" id="KW-0812">Transmembrane</keyword>
<keyword evidence="4" id="KW-1185">Reference proteome</keyword>
<dbReference type="Proteomes" id="UP000198287">
    <property type="component" value="Unassembled WGS sequence"/>
</dbReference>
<feature type="transmembrane region" description="Helical" evidence="1">
    <location>
        <begin position="423"/>
        <end position="441"/>
    </location>
</feature>
<evidence type="ECO:0000313" key="4">
    <source>
        <dbReference type="Proteomes" id="UP000198287"/>
    </source>
</evidence>
<sequence>MSLLFNFLTLYLIQSITVSVLAGFEQNEYVLDTDFNPLPLRLDQVYSIVNTATRYPLLHVDNRGTNITHLNHWWKFVHISDNVYHLTIQDVTLSKIAPRWGKDIRLIKVGPDTYHMLPVLCYIFRKMPPHDPNEHIYVDYFDNNGRDQSECVNRTRVEGDGFVTNLTNEGVHTKPREILNKANFLYRITPIGDRIIERVKSEQFSNGGRVEFSASIEKEKSAGESLILPEVEIRESWDKDDDKAENDEVSTLKFVCSAKQNIVLDRTLWSFVVLKDTKFRLDWVLRERNDSEATGGRLSIEGSLMGDRIGKLVHLSRSEWTLESDISSDDYYSYDAPIDTFYIDELPTLGNTQGHNSSRNYFYYANDTNRVKFHYTDNAARIEIRLGNGASPPGDFITCERVYEGCFRNEVVFLGHRIEKQCMMMMVMLILIWCALITYLIRRRRQRNWGYFGNHDGIIIASLSKPDGKSEKNFKFVAGKQIMSYNQF</sequence>
<protein>
    <submittedName>
        <fullName evidence="3">Uncharacterized protein</fullName>
    </submittedName>
</protein>
<feature type="signal peptide" evidence="2">
    <location>
        <begin position="1"/>
        <end position="22"/>
    </location>
</feature>